<organism evidence="2 3">
    <name type="scientific">Streptomyces beihaiensis</name>
    <dbReference type="NCBI Taxonomy" id="2984495"/>
    <lineage>
        <taxon>Bacteria</taxon>
        <taxon>Bacillati</taxon>
        <taxon>Actinomycetota</taxon>
        <taxon>Actinomycetes</taxon>
        <taxon>Kitasatosporales</taxon>
        <taxon>Streptomycetaceae</taxon>
        <taxon>Streptomyces</taxon>
    </lineage>
</organism>
<reference evidence="2" key="1">
    <citation type="submission" date="2022-10" db="EMBL/GenBank/DDBJ databases">
        <title>Streptomyces beihaiensis sp. nov., a chitin degrading actinobacterium, isolated from shrimp pond soil.</title>
        <authorList>
            <person name="Xie J."/>
            <person name="Shen N."/>
        </authorList>
    </citation>
    <scope>NUCLEOTIDE SEQUENCE</scope>
    <source>
        <strain evidence="2">GXMU-J5</strain>
    </source>
</reference>
<comment type="caution">
    <text evidence="2">The sequence shown here is derived from an EMBL/GenBank/DDBJ whole genome shotgun (WGS) entry which is preliminary data.</text>
</comment>
<dbReference type="Proteomes" id="UP001163064">
    <property type="component" value="Unassembled WGS sequence"/>
</dbReference>
<feature type="domain" description="DUF7489" evidence="1">
    <location>
        <begin position="9"/>
        <end position="73"/>
    </location>
</feature>
<dbReference type="Pfam" id="PF24315">
    <property type="entry name" value="DUF7489"/>
    <property type="match status" value="1"/>
</dbReference>
<dbReference type="RefSeq" id="WP_266604097.1">
    <property type="nucleotide sequence ID" value="NZ_JAPHNL010000306.1"/>
</dbReference>
<name>A0ABT3U4Z3_9ACTN</name>
<dbReference type="EMBL" id="JAPHNL010000306">
    <property type="protein sequence ID" value="MCX3063295.1"/>
    <property type="molecule type" value="Genomic_DNA"/>
</dbReference>
<evidence type="ECO:0000313" key="2">
    <source>
        <dbReference type="EMBL" id="MCX3063295.1"/>
    </source>
</evidence>
<evidence type="ECO:0000259" key="1">
    <source>
        <dbReference type="Pfam" id="PF24315"/>
    </source>
</evidence>
<protein>
    <recommendedName>
        <fullName evidence="1">DUF7489 domain-containing protein</fullName>
    </recommendedName>
</protein>
<dbReference type="InterPro" id="IPR055912">
    <property type="entry name" value="DUF7489"/>
</dbReference>
<gene>
    <name evidence="2" type="ORF">OFY01_26760</name>
</gene>
<accession>A0ABT3U4Z3</accession>
<sequence>MFKSRKVREEDSWDGVVVDKTRRNTDGSNLYHYAEIRFPDGATKKVRIDKTLWEAVAVGDRLVKEAGAAQPVKG</sequence>
<proteinExistence type="predicted"/>
<evidence type="ECO:0000313" key="3">
    <source>
        <dbReference type="Proteomes" id="UP001163064"/>
    </source>
</evidence>
<keyword evidence="3" id="KW-1185">Reference proteome</keyword>